<dbReference type="EMBL" id="JACEIB010000001">
    <property type="protein sequence ID" value="MBA2932571.1"/>
    <property type="molecule type" value="Genomic_DNA"/>
</dbReference>
<feature type="signal peptide" evidence="2">
    <location>
        <begin position="1"/>
        <end position="21"/>
    </location>
</feature>
<evidence type="ECO:0000256" key="1">
    <source>
        <dbReference type="SAM" id="MobiDB-lite"/>
    </source>
</evidence>
<keyword evidence="2" id="KW-0732">Signal</keyword>
<feature type="region of interest" description="Disordered" evidence="1">
    <location>
        <begin position="22"/>
        <end position="91"/>
    </location>
</feature>
<dbReference type="AlphaFoldDB" id="A0A838KZS0"/>
<feature type="chain" id="PRO_5032823105" description="17 kDa surface antigen" evidence="2">
    <location>
        <begin position="22"/>
        <end position="163"/>
    </location>
</feature>
<organism evidence="3 4">
    <name type="scientific">Sphingomonas chungangi</name>
    <dbReference type="NCBI Taxonomy" id="2683589"/>
    <lineage>
        <taxon>Bacteria</taxon>
        <taxon>Pseudomonadati</taxon>
        <taxon>Pseudomonadota</taxon>
        <taxon>Alphaproteobacteria</taxon>
        <taxon>Sphingomonadales</taxon>
        <taxon>Sphingomonadaceae</taxon>
        <taxon>Sphingomonas</taxon>
    </lineage>
</organism>
<keyword evidence="4" id="KW-1185">Reference proteome</keyword>
<proteinExistence type="predicted"/>
<dbReference type="Proteomes" id="UP000570166">
    <property type="component" value="Unassembled WGS sequence"/>
</dbReference>
<evidence type="ECO:0008006" key="5">
    <source>
        <dbReference type="Google" id="ProtNLM"/>
    </source>
</evidence>
<feature type="compositionally biased region" description="Pro residues" evidence="1">
    <location>
        <begin position="30"/>
        <end position="41"/>
    </location>
</feature>
<evidence type="ECO:0000256" key="2">
    <source>
        <dbReference type="SAM" id="SignalP"/>
    </source>
</evidence>
<gene>
    <name evidence="3" type="ORF">HZF05_00550</name>
</gene>
<sequence length="163" mass="17042">MKRSMSALMACAMLLPLAGCYGDDDGPRGYGPPPPPPPPPGGYYDHDRPPPPPGGYYDNGAPRGDRGGYWDRDAPPGYDPSRDYRDEQGQDRVITRDDRVYRGSDNRYYCKRSDGTTGTVVGAIGGGVLGAILGGGGALGTILGAGGGALLGRSVDKGEVHCR</sequence>
<feature type="compositionally biased region" description="Basic and acidic residues" evidence="1">
    <location>
        <begin position="63"/>
        <end position="91"/>
    </location>
</feature>
<accession>A0A838KZS0</accession>
<protein>
    <recommendedName>
        <fullName evidence="5">17 kDa surface antigen</fullName>
    </recommendedName>
</protein>
<comment type="caution">
    <text evidence="3">The sequence shown here is derived from an EMBL/GenBank/DDBJ whole genome shotgun (WGS) entry which is preliminary data.</text>
</comment>
<evidence type="ECO:0000313" key="4">
    <source>
        <dbReference type="Proteomes" id="UP000570166"/>
    </source>
</evidence>
<evidence type="ECO:0000313" key="3">
    <source>
        <dbReference type="EMBL" id="MBA2932571.1"/>
    </source>
</evidence>
<name>A0A838KZS0_9SPHN</name>
<reference evidence="3 4" key="1">
    <citation type="submission" date="2020-07" db="EMBL/GenBank/DDBJ databases">
        <authorList>
            <person name="Sun Q."/>
        </authorList>
    </citation>
    <scope>NUCLEOTIDE SEQUENCE [LARGE SCALE GENOMIC DNA]</scope>
    <source>
        <strain evidence="3 4">CGMCC 1.13654</strain>
    </source>
</reference>